<accession>A0A1I7Z5R8</accession>
<proteinExistence type="predicted"/>
<evidence type="ECO:0000313" key="2">
    <source>
        <dbReference type="WBParaSite" id="L893_g23041.t1"/>
    </source>
</evidence>
<dbReference type="WBParaSite" id="L893_g23041.t1">
    <property type="protein sequence ID" value="L893_g23041.t1"/>
    <property type="gene ID" value="L893_g23041"/>
</dbReference>
<name>A0A1I7Z5R8_9BILA</name>
<keyword evidence="1" id="KW-1185">Reference proteome</keyword>
<dbReference type="Proteomes" id="UP000095287">
    <property type="component" value="Unplaced"/>
</dbReference>
<protein>
    <submittedName>
        <fullName evidence="2">FTH domain-containing protein</fullName>
    </submittedName>
</protein>
<reference evidence="2" key="1">
    <citation type="submission" date="2016-11" db="UniProtKB">
        <authorList>
            <consortium name="WormBaseParasite"/>
        </authorList>
    </citation>
    <scope>IDENTIFICATION</scope>
</reference>
<dbReference type="AlphaFoldDB" id="A0A1I7Z5R8"/>
<sequence>MTKLLEGRTRVRYIQVMFYEHTVPHSHWEAFFRVFGRNMEHLHIWSDKMDAKQFQILARCLSGLPKIKTFHMTGNTTHVESVRTLFLEIANARRTTYYLSVLIGWREFLTIYTDPRLFVEDSWWYDLREELHPEFRVETLIRKARFTKRYPGLHD</sequence>
<organism evidence="1 2">
    <name type="scientific">Steinernema glaseri</name>
    <dbReference type="NCBI Taxonomy" id="37863"/>
    <lineage>
        <taxon>Eukaryota</taxon>
        <taxon>Metazoa</taxon>
        <taxon>Ecdysozoa</taxon>
        <taxon>Nematoda</taxon>
        <taxon>Chromadorea</taxon>
        <taxon>Rhabditida</taxon>
        <taxon>Tylenchina</taxon>
        <taxon>Panagrolaimomorpha</taxon>
        <taxon>Strongyloidoidea</taxon>
        <taxon>Steinernematidae</taxon>
        <taxon>Steinernema</taxon>
    </lineage>
</organism>
<evidence type="ECO:0000313" key="1">
    <source>
        <dbReference type="Proteomes" id="UP000095287"/>
    </source>
</evidence>